<keyword evidence="2" id="KW-1185">Reference proteome</keyword>
<dbReference type="Proteomes" id="UP001057279">
    <property type="component" value="Linkage Group LG16"/>
</dbReference>
<accession>A0ACB9UHK8</accession>
<comment type="caution">
    <text evidence="1">The sequence shown here is derived from an EMBL/GenBank/DDBJ whole genome shotgun (WGS) entry which is preliminary data.</text>
</comment>
<protein>
    <submittedName>
        <fullName evidence="1">Uncharacterized protein</fullName>
    </submittedName>
</protein>
<sequence>MAAAALRDPPQPCGLSPGYAGDTFVMRVSTPTEVSMLFSDIFLLSGRWHGVDEEEAASEQSVSVAVSRILTSKADSLTQMAHPCNLCGPILKDVLHLDEHKERRRGLKPYTCGACGRQLWFSANFDQHQKLYNVEKLLRGDKGKTSFVTNYRACEEPLLSEKPFACKEEQKNFQAPMPKSQVPQILALLPSHSIIPCHRGN</sequence>
<evidence type="ECO:0000313" key="1">
    <source>
        <dbReference type="EMBL" id="KAI4570993.1"/>
    </source>
</evidence>
<gene>
    <name evidence="1" type="ORF">MJG53_013099</name>
</gene>
<name>A0ACB9UHK8_9CETA</name>
<reference evidence="1" key="1">
    <citation type="submission" date="2022-03" db="EMBL/GenBank/DDBJ databases">
        <title>Genomic analyses of argali, domestic sheep and their hybrids provide insights into chromosomal evolution, heterosis and genetic basis of agronomic traits.</title>
        <authorList>
            <person name="Li M."/>
        </authorList>
    </citation>
    <scope>NUCLEOTIDE SEQUENCE</scope>
    <source>
        <strain evidence="1">F1 hybrid</strain>
    </source>
</reference>
<dbReference type="EMBL" id="CM043041">
    <property type="protein sequence ID" value="KAI4570993.1"/>
    <property type="molecule type" value="Genomic_DNA"/>
</dbReference>
<proteinExistence type="predicted"/>
<evidence type="ECO:0000313" key="2">
    <source>
        <dbReference type="Proteomes" id="UP001057279"/>
    </source>
</evidence>
<organism evidence="1 2">
    <name type="scientific">Ovis ammon polii x Ovis aries</name>
    <dbReference type="NCBI Taxonomy" id="2918886"/>
    <lineage>
        <taxon>Eukaryota</taxon>
        <taxon>Metazoa</taxon>
        <taxon>Chordata</taxon>
        <taxon>Craniata</taxon>
        <taxon>Vertebrata</taxon>
        <taxon>Euteleostomi</taxon>
        <taxon>Mammalia</taxon>
        <taxon>Eutheria</taxon>
        <taxon>Laurasiatheria</taxon>
        <taxon>Artiodactyla</taxon>
        <taxon>Ruminantia</taxon>
        <taxon>Pecora</taxon>
        <taxon>Bovidae</taxon>
        <taxon>Caprinae</taxon>
        <taxon>Ovis</taxon>
    </lineage>
</organism>